<sequence>VFFSDPKSDRCSSVVEARLLRCARVILKSVFSSCIDFHDEEWGVLVHDNNLSGVLSELSWKYILFKRQSFRVSQKIMNAHEAEAAAKQAVSQVEAAMTAAEEAAKEADAAEAA</sequence>
<dbReference type="Pfam" id="PF03352">
    <property type="entry name" value="Adenine_glyco"/>
    <property type="match status" value="1"/>
</dbReference>
<dbReference type="SUPFAM" id="SSF48150">
    <property type="entry name" value="DNA-glycosylase"/>
    <property type="match status" value="1"/>
</dbReference>
<feature type="non-terminal residue" evidence="2">
    <location>
        <position position="1"/>
    </location>
</feature>
<keyword evidence="1" id="KW-0175">Coiled coil</keyword>
<reference evidence="2 3" key="1">
    <citation type="submission" date="2021-05" db="EMBL/GenBank/DDBJ databases">
        <title>Genome Assembly of Synthetic Allotetraploid Brassica napus Reveals Homoeologous Exchanges between Subgenomes.</title>
        <authorList>
            <person name="Davis J.T."/>
        </authorList>
    </citation>
    <scope>NUCLEOTIDE SEQUENCE [LARGE SCALE GENOMIC DNA]</scope>
    <source>
        <strain evidence="3">cv. Da-Ae</strain>
        <tissue evidence="2">Seedling</tissue>
    </source>
</reference>
<proteinExistence type="predicted"/>
<accession>A0ABQ8BM51</accession>
<evidence type="ECO:0000313" key="2">
    <source>
        <dbReference type="EMBL" id="KAH0905885.1"/>
    </source>
</evidence>
<comment type="caution">
    <text evidence="2">The sequence shown here is derived from an EMBL/GenBank/DDBJ whole genome shotgun (WGS) entry which is preliminary data.</text>
</comment>
<gene>
    <name evidence="2" type="ORF">HID58_037711</name>
</gene>
<dbReference type="Gene3D" id="1.10.340.30">
    <property type="entry name" value="Hypothetical protein, domain 2"/>
    <property type="match status" value="1"/>
</dbReference>
<dbReference type="EMBL" id="JAGKQM010000010">
    <property type="protein sequence ID" value="KAH0905885.1"/>
    <property type="molecule type" value="Genomic_DNA"/>
</dbReference>
<organism evidence="2 3">
    <name type="scientific">Brassica napus</name>
    <name type="common">Rape</name>
    <dbReference type="NCBI Taxonomy" id="3708"/>
    <lineage>
        <taxon>Eukaryota</taxon>
        <taxon>Viridiplantae</taxon>
        <taxon>Streptophyta</taxon>
        <taxon>Embryophyta</taxon>
        <taxon>Tracheophyta</taxon>
        <taxon>Spermatophyta</taxon>
        <taxon>Magnoliopsida</taxon>
        <taxon>eudicotyledons</taxon>
        <taxon>Gunneridae</taxon>
        <taxon>Pentapetalae</taxon>
        <taxon>rosids</taxon>
        <taxon>malvids</taxon>
        <taxon>Brassicales</taxon>
        <taxon>Brassicaceae</taxon>
        <taxon>Brassiceae</taxon>
        <taxon>Brassica</taxon>
    </lineage>
</organism>
<feature type="coiled-coil region" evidence="1">
    <location>
        <begin position="86"/>
        <end position="113"/>
    </location>
</feature>
<protein>
    <submittedName>
        <fullName evidence="2">Uncharacterized protein</fullName>
    </submittedName>
</protein>
<keyword evidence="3" id="KW-1185">Reference proteome</keyword>
<name>A0ABQ8BM51_BRANA</name>
<dbReference type="InterPro" id="IPR011257">
    <property type="entry name" value="DNA_glycosylase"/>
</dbReference>
<dbReference type="Proteomes" id="UP000824890">
    <property type="component" value="Unassembled WGS sequence"/>
</dbReference>
<dbReference type="InterPro" id="IPR005019">
    <property type="entry name" value="Adenine_glyco"/>
</dbReference>
<evidence type="ECO:0000313" key="3">
    <source>
        <dbReference type="Proteomes" id="UP000824890"/>
    </source>
</evidence>
<evidence type="ECO:0000256" key="1">
    <source>
        <dbReference type="SAM" id="Coils"/>
    </source>
</evidence>